<reference evidence="3 4" key="1">
    <citation type="submission" date="2021-12" db="EMBL/GenBank/DDBJ databases">
        <title>Siccirubricoccus leaddurans sp. nov., a high concentration Zn2+ tolerance bacterium.</title>
        <authorList>
            <person name="Cao Y."/>
        </authorList>
    </citation>
    <scope>NUCLEOTIDE SEQUENCE [LARGE SCALE GENOMIC DNA]</scope>
    <source>
        <strain evidence="3 4">KC 17139</strain>
    </source>
</reference>
<evidence type="ECO:0000313" key="4">
    <source>
        <dbReference type="Proteomes" id="UP001523392"/>
    </source>
</evidence>
<evidence type="ECO:0000256" key="2">
    <source>
        <dbReference type="ARBA" id="ARBA00022679"/>
    </source>
</evidence>
<protein>
    <submittedName>
        <fullName evidence="3">Glycosyltransferase family 4 protein</fullName>
    </submittedName>
</protein>
<dbReference type="CDD" id="cd03801">
    <property type="entry name" value="GT4_PimA-like"/>
    <property type="match status" value="1"/>
</dbReference>
<dbReference type="PANTHER" id="PTHR12526:SF510">
    <property type="entry name" value="D-INOSITOL 3-PHOSPHATE GLYCOSYLTRANSFERASE"/>
    <property type="match status" value="1"/>
</dbReference>
<comment type="caution">
    <text evidence="3">The sequence shown here is derived from an EMBL/GenBank/DDBJ whole genome shotgun (WGS) entry which is preliminary data.</text>
</comment>
<keyword evidence="2" id="KW-0808">Transferase</keyword>
<evidence type="ECO:0000313" key="3">
    <source>
        <dbReference type="EMBL" id="MCO6417321.1"/>
    </source>
</evidence>
<dbReference type="Proteomes" id="UP001523392">
    <property type="component" value="Unassembled WGS sequence"/>
</dbReference>
<dbReference type="Gene3D" id="3.40.50.2000">
    <property type="entry name" value="Glycogen Phosphorylase B"/>
    <property type="match status" value="1"/>
</dbReference>
<dbReference type="SUPFAM" id="SSF53756">
    <property type="entry name" value="UDP-Glycosyltransferase/glycogen phosphorylase"/>
    <property type="match status" value="1"/>
</dbReference>
<keyword evidence="4" id="KW-1185">Reference proteome</keyword>
<proteinExistence type="predicted"/>
<organism evidence="3 4">
    <name type="scientific">Siccirubricoccus soli</name>
    <dbReference type="NCBI Taxonomy" id="2899147"/>
    <lineage>
        <taxon>Bacteria</taxon>
        <taxon>Pseudomonadati</taxon>
        <taxon>Pseudomonadota</taxon>
        <taxon>Alphaproteobacteria</taxon>
        <taxon>Acetobacterales</taxon>
        <taxon>Roseomonadaceae</taxon>
        <taxon>Siccirubricoccus</taxon>
    </lineage>
</organism>
<dbReference type="EMBL" id="JAFIRR010000086">
    <property type="protein sequence ID" value="MCO6417321.1"/>
    <property type="molecule type" value="Genomic_DNA"/>
</dbReference>
<name>A0ABT1D5W8_9PROT</name>
<dbReference type="Pfam" id="PF13692">
    <property type="entry name" value="Glyco_trans_1_4"/>
    <property type="match status" value="1"/>
</dbReference>
<keyword evidence="1" id="KW-0328">Glycosyltransferase</keyword>
<dbReference type="PANTHER" id="PTHR12526">
    <property type="entry name" value="GLYCOSYLTRANSFERASE"/>
    <property type="match status" value="1"/>
</dbReference>
<evidence type="ECO:0000256" key="1">
    <source>
        <dbReference type="ARBA" id="ARBA00022676"/>
    </source>
</evidence>
<sequence>MIGWIGTPRNTSYLQAIWPGLAEAARRNPALRYCFVGAEPFETEGVPVEFRPWTLAGEITDIQGFDIGIMPLPDDPQTRGKCGFKIIEYMACGLPAVASPVGANREVLRHGETGLLATTPEEWAEALHLLAGDAALRRAMGEAGRARAVAGYSLAAMTPRFIATIEAAAG</sequence>
<gene>
    <name evidence="3" type="ORF">JYK14_14270</name>
</gene>
<accession>A0ABT1D5W8</accession>